<dbReference type="Gene3D" id="4.10.240.10">
    <property type="entry name" value="Zn(2)-C6 fungal-type DNA-binding domain"/>
    <property type="match status" value="1"/>
</dbReference>
<feature type="region of interest" description="Disordered" evidence="5">
    <location>
        <begin position="523"/>
        <end position="544"/>
    </location>
</feature>
<organism evidence="7 8">
    <name type="scientific">Penicillium citrinum</name>
    <dbReference type="NCBI Taxonomy" id="5077"/>
    <lineage>
        <taxon>Eukaryota</taxon>
        <taxon>Fungi</taxon>
        <taxon>Dikarya</taxon>
        <taxon>Ascomycota</taxon>
        <taxon>Pezizomycotina</taxon>
        <taxon>Eurotiomycetes</taxon>
        <taxon>Eurotiomycetidae</taxon>
        <taxon>Eurotiales</taxon>
        <taxon>Aspergillaceae</taxon>
        <taxon>Penicillium</taxon>
    </lineage>
</organism>
<dbReference type="InterPro" id="IPR036864">
    <property type="entry name" value="Zn2-C6_fun-type_DNA-bd_sf"/>
</dbReference>
<evidence type="ECO:0000256" key="4">
    <source>
        <dbReference type="ARBA" id="ARBA00023242"/>
    </source>
</evidence>
<feature type="domain" description="Zn(2)-C6 fungal-type" evidence="6">
    <location>
        <begin position="10"/>
        <end position="38"/>
    </location>
</feature>
<evidence type="ECO:0000259" key="6">
    <source>
        <dbReference type="PROSITE" id="PS50048"/>
    </source>
</evidence>
<dbReference type="SMART" id="SM00066">
    <property type="entry name" value="GAL4"/>
    <property type="match status" value="1"/>
</dbReference>
<dbReference type="PANTHER" id="PTHR38111">
    <property type="entry name" value="ZN(2)-C6 FUNGAL-TYPE DOMAIN-CONTAINING PROTEIN-RELATED"/>
    <property type="match status" value="1"/>
</dbReference>
<keyword evidence="4" id="KW-0539">Nucleus</keyword>
<dbReference type="Pfam" id="PF00172">
    <property type="entry name" value="Zn_clus"/>
    <property type="match status" value="1"/>
</dbReference>
<dbReference type="PROSITE" id="PS00463">
    <property type="entry name" value="ZN2_CY6_FUNGAL_1"/>
    <property type="match status" value="1"/>
</dbReference>
<dbReference type="GO" id="GO:0000981">
    <property type="term" value="F:DNA-binding transcription factor activity, RNA polymerase II-specific"/>
    <property type="evidence" value="ECO:0007669"/>
    <property type="project" value="InterPro"/>
</dbReference>
<evidence type="ECO:0000256" key="3">
    <source>
        <dbReference type="ARBA" id="ARBA00023163"/>
    </source>
</evidence>
<dbReference type="EMBL" id="JAPQKT010000005">
    <property type="protein sequence ID" value="KAJ5231781.1"/>
    <property type="molecule type" value="Genomic_DNA"/>
</dbReference>
<evidence type="ECO:0000313" key="8">
    <source>
        <dbReference type="Proteomes" id="UP001147733"/>
    </source>
</evidence>
<protein>
    <recommendedName>
        <fullName evidence="6">Zn(2)-C6 fungal-type domain-containing protein</fullName>
    </recommendedName>
</protein>
<sequence length="544" mass="61605">MGGPPYKSKGCNTCRRRKVKCDETKPECIRCLKNSHICEGYQRNHVFVHNSHGKSSMATAVHRPRNSKLEKDTKTREDRSDSSTSDSVSCTFSQFDNRSSIRAQFVASFIDVFAPGSTAQYGNAYAGNYLQDMFPTFVGNSPVLDKAVTALSSAFLAKRNSDLRLLSYSTGLYGEAIKIVQNRIGSRLKCGQDELFATVIFQLYELINSSPLGFKAWLAHVQGSNAILAQYESSNSPSLLEHLFCRQLKFVTVCDAIGMRKSVHRYSPFWQKQASGSPWHQPIDDILDLLVECSILMERTDQLIQTGNPNRQTDKDTGELLLCDCLAFRDELDVGFCKMQEKLEAPWCSTKQSSFWSELDDSIAYDIFVDAIEYPSLACAESHLLYWTIFILLYPVLDQLLIFLGHSRSSLSFTLWDVPLSSKADRKNATWTADIPEDLIEVAEHYANLICRSAKFLVQPDNKALGAQIFLAPFSQATQFYRSIMATEKHRWCQMVFMQLPKLGFGIAPFLRDLFWPKYEAATGKRTPSPENRTIEYESPPYIH</sequence>
<dbReference type="PROSITE" id="PS50048">
    <property type="entry name" value="ZN2_CY6_FUNGAL_2"/>
    <property type="match status" value="1"/>
</dbReference>
<gene>
    <name evidence="7" type="ORF">N7469_006369</name>
</gene>
<evidence type="ECO:0000313" key="7">
    <source>
        <dbReference type="EMBL" id="KAJ5231781.1"/>
    </source>
</evidence>
<dbReference type="RefSeq" id="XP_056500525.1">
    <property type="nucleotide sequence ID" value="XM_056645287.1"/>
</dbReference>
<dbReference type="CDD" id="cd00067">
    <property type="entry name" value="GAL4"/>
    <property type="match status" value="1"/>
</dbReference>
<proteinExistence type="predicted"/>
<feature type="compositionally biased region" description="Basic and acidic residues" evidence="5">
    <location>
        <begin position="67"/>
        <end position="81"/>
    </location>
</feature>
<name>A0A9W9NXU4_PENCI</name>
<dbReference type="Proteomes" id="UP001147733">
    <property type="component" value="Unassembled WGS sequence"/>
</dbReference>
<evidence type="ECO:0000256" key="1">
    <source>
        <dbReference type="ARBA" id="ARBA00023015"/>
    </source>
</evidence>
<dbReference type="InterPro" id="IPR001138">
    <property type="entry name" value="Zn2Cys6_DnaBD"/>
</dbReference>
<dbReference type="PANTHER" id="PTHR38111:SF11">
    <property type="entry name" value="TRANSCRIPTION FACTOR DOMAIN-CONTAINING PROTEIN-RELATED"/>
    <property type="match status" value="1"/>
</dbReference>
<evidence type="ECO:0000256" key="5">
    <source>
        <dbReference type="SAM" id="MobiDB-lite"/>
    </source>
</evidence>
<keyword evidence="2" id="KW-0238">DNA-binding</keyword>
<evidence type="ECO:0000256" key="2">
    <source>
        <dbReference type="ARBA" id="ARBA00023125"/>
    </source>
</evidence>
<reference evidence="7" key="2">
    <citation type="journal article" date="2023" name="IMA Fungus">
        <title>Comparative genomic study of the Penicillium genus elucidates a diverse pangenome and 15 lateral gene transfer events.</title>
        <authorList>
            <person name="Petersen C."/>
            <person name="Sorensen T."/>
            <person name="Nielsen M.R."/>
            <person name="Sondergaard T.E."/>
            <person name="Sorensen J.L."/>
            <person name="Fitzpatrick D.A."/>
            <person name="Frisvad J.C."/>
            <person name="Nielsen K.L."/>
        </authorList>
    </citation>
    <scope>NUCLEOTIDE SEQUENCE</scope>
    <source>
        <strain evidence="7">IBT 23319</strain>
    </source>
</reference>
<accession>A0A9W9NXU4</accession>
<dbReference type="GO" id="GO:0008270">
    <property type="term" value="F:zinc ion binding"/>
    <property type="evidence" value="ECO:0007669"/>
    <property type="project" value="InterPro"/>
</dbReference>
<dbReference type="GeneID" id="81384454"/>
<dbReference type="AlphaFoldDB" id="A0A9W9NXU4"/>
<reference evidence="7" key="1">
    <citation type="submission" date="2022-11" db="EMBL/GenBank/DDBJ databases">
        <authorList>
            <person name="Petersen C."/>
        </authorList>
    </citation>
    <scope>NUCLEOTIDE SEQUENCE</scope>
    <source>
        <strain evidence="7">IBT 23319</strain>
    </source>
</reference>
<comment type="caution">
    <text evidence="7">The sequence shown here is derived from an EMBL/GenBank/DDBJ whole genome shotgun (WGS) entry which is preliminary data.</text>
</comment>
<keyword evidence="8" id="KW-1185">Reference proteome</keyword>
<dbReference type="InterPro" id="IPR053178">
    <property type="entry name" value="Osmoadaptation_assoc"/>
</dbReference>
<dbReference type="SUPFAM" id="SSF57701">
    <property type="entry name" value="Zn2/Cys6 DNA-binding domain"/>
    <property type="match status" value="1"/>
</dbReference>
<keyword evidence="1" id="KW-0805">Transcription regulation</keyword>
<keyword evidence="3" id="KW-0804">Transcription</keyword>
<dbReference type="OrthoDB" id="4491390at2759"/>
<dbReference type="GO" id="GO:0003677">
    <property type="term" value="F:DNA binding"/>
    <property type="evidence" value="ECO:0007669"/>
    <property type="project" value="UniProtKB-KW"/>
</dbReference>
<feature type="region of interest" description="Disordered" evidence="5">
    <location>
        <begin position="53"/>
        <end position="90"/>
    </location>
</feature>